<dbReference type="AlphaFoldDB" id="A0A1R3H1C2"/>
<evidence type="ECO:0000313" key="2">
    <source>
        <dbReference type="Proteomes" id="UP000187203"/>
    </source>
</evidence>
<proteinExistence type="predicted"/>
<gene>
    <name evidence="1" type="ORF">COLO4_32104</name>
</gene>
<evidence type="ECO:0000313" key="1">
    <source>
        <dbReference type="EMBL" id="OMO64168.1"/>
    </source>
</evidence>
<accession>A0A1R3H1C2</accession>
<keyword evidence="2" id="KW-1185">Reference proteome</keyword>
<dbReference type="Proteomes" id="UP000187203">
    <property type="component" value="Unassembled WGS sequence"/>
</dbReference>
<sequence>MIVAMLLVRGRGRGYGAGGYYAYGESDVPHAQGRDSAIPFIHGFLERTINGTKVTQLLQALQAYGLEKETGV</sequence>
<comment type="caution">
    <text evidence="1">The sequence shown here is derived from an EMBL/GenBank/DDBJ whole genome shotgun (WGS) entry which is preliminary data.</text>
</comment>
<name>A0A1R3H1C2_9ROSI</name>
<reference evidence="2" key="1">
    <citation type="submission" date="2013-09" db="EMBL/GenBank/DDBJ databases">
        <title>Corchorus olitorius genome sequencing.</title>
        <authorList>
            <person name="Alam M."/>
            <person name="Haque M.S."/>
            <person name="Islam M.S."/>
            <person name="Emdad E.M."/>
            <person name="Islam M.M."/>
            <person name="Ahmed B."/>
            <person name="Halim A."/>
            <person name="Hossen Q.M.M."/>
            <person name="Hossain M.Z."/>
            <person name="Ahmed R."/>
            <person name="Khan M.M."/>
            <person name="Islam R."/>
            <person name="Rashid M.M."/>
            <person name="Khan S.A."/>
            <person name="Rahman M.S."/>
            <person name="Alam M."/>
            <person name="Yahiya A.S."/>
            <person name="Khan M.S."/>
            <person name="Azam M.S."/>
            <person name="Haque T."/>
            <person name="Lashkar M.Z.H."/>
            <person name="Akhand A.I."/>
            <person name="Morshed G."/>
            <person name="Roy S."/>
            <person name="Uddin K.S."/>
            <person name="Rabeya T."/>
            <person name="Hossain A.S."/>
            <person name="Chowdhury A."/>
            <person name="Snigdha A.R."/>
            <person name="Mortoza M.S."/>
            <person name="Matin S.A."/>
            <person name="Hoque S.M.E."/>
            <person name="Islam M.K."/>
            <person name="Roy D.K."/>
            <person name="Haider R."/>
            <person name="Moosa M.M."/>
            <person name="Elias S.M."/>
            <person name="Hasan A.M."/>
            <person name="Jahan S."/>
            <person name="Shafiuddin M."/>
            <person name="Mahmood N."/>
            <person name="Shommy N.S."/>
        </authorList>
    </citation>
    <scope>NUCLEOTIDE SEQUENCE [LARGE SCALE GENOMIC DNA]</scope>
    <source>
        <strain evidence="2">cv. O-4</strain>
    </source>
</reference>
<organism evidence="1 2">
    <name type="scientific">Corchorus olitorius</name>
    <dbReference type="NCBI Taxonomy" id="93759"/>
    <lineage>
        <taxon>Eukaryota</taxon>
        <taxon>Viridiplantae</taxon>
        <taxon>Streptophyta</taxon>
        <taxon>Embryophyta</taxon>
        <taxon>Tracheophyta</taxon>
        <taxon>Spermatophyta</taxon>
        <taxon>Magnoliopsida</taxon>
        <taxon>eudicotyledons</taxon>
        <taxon>Gunneridae</taxon>
        <taxon>Pentapetalae</taxon>
        <taxon>rosids</taxon>
        <taxon>malvids</taxon>
        <taxon>Malvales</taxon>
        <taxon>Malvaceae</taxon>
        <taxon>Grewioideae</taxon>
        <taxon>Apeibeae</taxon>
        <taxon>Corchorus</taxon>
    </lineage>
</organism>
<dbReference type="EMBL" id="AWUE01021003">
    <property type="protein sequence ID" value="OMO64168.1"/>
    <property type="molecule type" value="Genomic_DNA"/>
</dbReference>
<protein>
    <submittedName>
        <fullName evidence="1">Uncharacterized protein</fullName>
    </submittedName>
</protein>